<dbReference type="Proteomes" id="UP001198182">
    <property type="component" value="Unassembled WGS sequence"/>
</dbReference>
<dbReference type="SUPFAM" id="SSF52540">
    <property type="entry name" value="P-loop containing nucleoside triphosphate hydrolases"/>
    <property type="match status" value="1"/>
</dbReference>
<dbReference type="GO" id="GO:0015421">
    <property type="term" value="F:ABC-type oligopeptide transporter activity"/>
    <property type="evidence" value="ECO:0007669"/>
    <property type="project" value="TreeGrafter"/>
</dbReference>
<accession>A0AAE3JI57</accession>
<dbReference type="InterPro" id="IPR027417">
    <property type="entry name" value="P-loop_NTPase"/>
</dbReference>
<organism evidence="1 2">
    <name type="scientific">Hominifimenecus microfluidus</name>
    <dbReference type="NCBI Taxonomy" id="2885348"/>
    <lineage>
        <taxon>Bacteria</taxon>
        <taxon>Bacillati</taxon>
        <taxon>Bacillota</taxon>
        <taxon>Clostridia</taxon>
        <taxon>Lachnospirales</taxon>
        <taxon>Lachnospiraceae</taxon>
        <taxon>Hominifimenecus</taxon>
    </lineage>
</organism>
<dbReference type="PANTHER" id="PTHR43394:SF1">
    <property type="entry name" value="ATP-BINDING CASSETTE SUB-FAMILY B MEMBER 10, MITOCHONDRIAL"/>
    <property type="match status" value="1"/>
</dbReference>
<evidence type="ECO:0000313" key="1">
    <source>
        <dbReference type="EMBL" id="MCC2232676.1"/>
    </source>
</evidence>
<dbReference type="RefSeq" id="WP_308455063.1">
    <property type="nucleotide sequence ID" value="NZ_JAJEQR010000085.1"/>
</dbReference>
<protein>
    <submittedName>
        <fullName evidence="1">Uncharacterized protein</fullName>
    </submittedName>
</protein>
<comment type="caution">
    <text evidence="1">The sequence shown here is derived from an EMBL/GenBank/DDBJ whole genome shotgun (WGS) entry which is preliminary data.</text>
</comment>
<proteinExistence type="predicted"/>
<name>A0AAE3JI57_9FIRM</name>
<dbReference type="PANTHER" id="PTHR43394">
    <property type="entry name" value="ATP-DEPENDENT PERMEASE MDL1, MITOCHONDRIAL"/>
    <property type="match status" value="1"/>
</dbReference>
<dbReference type="Gene3D" id="3.40.50.300">
    <property type="entry name" value="P-loop containing nucleotide triphosphate hydrolases"/>
    <property type="match status" value="1"/>
</dbReference>
<gene>
    <name evidence="1" type="ORF">LKD81_17045</name>
</gene>
<reference evidence="1" key="1">
    <citation type="submission" date="2021-10" db="EMBL/GenBank/DDBJ databases">
        <title>Anaerobic single-cell dispensing facilitates the cultivation of human gut bacteria.</title>
        <authorList>
            <person name="Afrizal A."/>
        </authorList>
    </citation>
    <scope>NUCLEOTIDE SEQUENCE</scope>
    <source>
        <strain evidence="1">CLA-AA-H215</strain>
    </source>
</reference>
<dbReference type="InterPro" id="IPR039421">
    <property type="entry name" value="Type_1_exporter"/>
</dbReference>
<evidence type="ECO:0000313" key="2">
    <source>
        <dbReference type="Proteomes" id="UP001198182"/>
    </source>
</evidence>
<dbReference type="EMBL" id="JAJEQR010000085">
    <property type="protein sequence ID" value="MCC2232676.1"/>
    <property type="molecule type" value="Genomic_DNA"/>
</dbReference>
<keyword evidence="2" id="KW-1185">Reference proteome</keyword>
<sequence length="86" mass="9978">MDEPTSHLDAENEEKVQQALSGLLQGKTVLMIAHRLRNIANADQILVLEEGRLTGMGSHEELLKENELYRHLWELQEEELTWELEN</sequence>
<dbReference type="AlphaFoldDB" id="A0AAE3JI57"/>